<proteinExistence type="predicted"/>
<keyword evidence="3" id="KW-1185">Reference proteome</keyword>
<evidence type="ECO:0000313" key="2">
    <source>
        <dbReference type="EMBL" id="MEI5908734.1"/>
    </source>
</evidence>
<dbReference type="Proteomes" id="UP001312865">
    <property type="component" value="Unassembled WGS sequence"/>
</dbReference>
<dbReference type="EMBL" id="JBBAXC010000015">
    <property type="protein sequence ID" value="MEI5908734.1"/>
    <property type="molecule type" value="Genomic_DNA"/>
</dbReference>
<evidence type="ECO:0000313" key="3">
    <source>
        <dbReference type="Proteomes" id="UP001312865"/>
    </source>
</evidence>
<comment type="caution">
    <text evidence="2">The sequence shown here is derived from an EMBL/GenBank/DDBJ whole genome shotgun (WGS) entry which is preliminary data.</text>
</comment>
<dbReference type="Pfam" id="PF14285">
    <property type="entry name" value="DUF4367"/>
    <property type="match status" value="1"/>
</dbReference>
<feature type="domain" description="DUF4367" evidence="1">
    <location>
        <begin position="96"/>
        <end position="156"/>
    </location>
</feature>
<dbReference type="PROSITE" id="PS51257">
    <property type="entry name" value="PROKAR_LIPOPROTEIN"/>
    <property type="match status" value="1"/>
</dbReference>
<dbReference type="InterPro" id="IPR025377">
    <property type="entry name" value="DUF4367"/>
</dbReference>
<protein>
    <submittedName>
        <fullName evidence="2">DUF4367 domain-containing protein</fullName>
    </submittedName>
</protein>
<gene>
    <name evidence="2" type="ORF">WAK64_16930</name>
</gene>
<sequence>MKKIIFLLIAVPFFLIGCGSDNDVNLVTYDNGELEKELKEEGIQPKLPTKFPIVIVEHELSIPPPPTPKGQFPVYYTGENGEYFELMIWDRPVTWEEISTYEKVDINGNESFYMSDEAYTSTLHWEDGDYYYILQYHHQSSETKITKGDLINIAESFK</sequence>
<organism evidence="2 3">
    <name type="scientific">Bacillus spongiae</name>
    <dbReference type="NCBI Taxonomy" id="2683610"/>
    <lineage>
        <taxon>Bacteria</taxon>
        <taxon>Bacillati</taxon>
        <taxon>Bacillota</taxon>
        <taxon>Bacilli</taxon>
        <taxon>Bacillales</taxon>
        <taxon>Bacillaceae</taxon>
        <taxon>Bacillus</taxon>
    </lineage>
</organism>
<accession>A0ABU8HHY4</accession>
<reference evidence="2 3" key="1">
    <citation type="journal article" date="2018" name="J. Microbiol.">
        <title>Bacillus spongiae sp. nov., isolated from sponge of Jeju Island.</title>
        <authorList>
            <person name="Lee G.E."/>
            <person name="Im W.T."/>
            <person name="Park J.S."/>
        </authorList>
    </citation>
    <scope>NUCLEOTIDE SEQUENCE [LARGE SCALE GENOMIC DNA]</scope>
    <source>
        <strain evidence="2 3">135PIL107-10</strain>
    </source>
</reference>
<dbReference type="RefSeq" id="WP_336588181.1">
    <property type="nucleotide sequence ID" value="NZ_JBBAXC010000015.1"/>
</dbReference>
<evidence type="ECO:0000259" key="1">
    <source>
        <dbReference type="Pfam" id="PF14285"/>
    </source>
</evidence>
<name>A0ABU8HHY4_9BACI</name>